<dbReference type="Pfam" id="PF06094">
    <property type="entry name" value="GGACT"/>
    <property type="match status" value="2"/>
</dbReference>
<keyword evidence="3" id="KW-0808">Transferase</keyword>
<dbReference type="InterPro" id="IPR013024">
    <property type="entry name" value="GGCT-like"/>
</dbReference>
<dbReference type="Gene3D" id="3.10.490.10">
    <property type="entry name" value="Gamma-glutamyl cyclotransferase-like"/>
    <property type="match status" value="2"/>
</dbReference>
<comment type="similarity">
    <text evidence="1">Belongs to the gamma-glutamylcyclotransferase family.</text>
</comment>
<evidence type="ECO:0000259" key="2">
    <source>
        <dbReference type="Pfam" id="PF06094"/>
    </source>
</evidence>
<dbReference type="AlphaFoldDB" id="A0A2U9IBY0"/>
<name>A0A2U9IBY0_9CREN</name>
<dbReference type="CDD" id="cd06661">
    <property type="entry name" value="GGCT_like"/>
    <property type="match status" value="2"/>
</dbReference>
<organism evidence="3 4">
    <name type="scientific">Acidianus brierleyi</name>
    <dbReference type="NCBI Taxonomy" id="41673"/>
    <lineage>
        <taxon>Archaea</taxon>
        <taxon>Thermoproteota</taxon>
        <taxon>Thermoprotei</taxon>
        <taxon>Sulfolobales</taxon>
        <taxon>Sulfolobaceae</taxon>
        <taxon>Acidianus</taxon>
    </lineage>
</organism>
<evidence type="ECO:0000313" key="4">
    <source>
        <dbReference type="Proteomes" id="UP000248044"/>
    </source>
</evidence>
<evidence type="ECO:0000256" key="1">
    <source>
        <dbReference type="ARBA" id="ARBA00008861"/>
    </source>
</evidence>
<reference evidence="3 4" key="1">
    <citation type="submission" date="2018-05" db="EMBL/GenBank/DDBJ databases">
        <title>Complete Genome Sequences of Extremely Thermoacidophilic, Metal-Mobilizing Type-Strain Members of the Archaeal Family Sulfolobaceae: Acidianus brierleyi DSM-1651T, Acidianus sulfidivorans DSM-18786T, Metallosphaera hakonensis DSM-7519T, and Metallosphaera prunae DSM-10039T.</title>
        <authorList>
            <person name="Counts J.A."/>
            <person name="Kelly R.M."/>
        </authorList>
    </citation>
    <scope>NUCLEOTIDE SEQUENCE [LARGE SCALE GENOMIC DNA]</scope>
    <source>
        <strain evidence="3 4">DSM 1651</strain>
    </source>
</reference>
<protein>
    <submittedName>
        <fullName evidence="3">Gamma-glutamylcyclotransferase</fullName>
    </submittedName>
</protein>
<dbReference type="GO" id="GO:0016740">
    <property type="term" value="F:transferase activity"/>
    <property type="evidence" value="ECO:0007669"/>
    <property type="project" value="UniProtKB-KW"/>
</dbReference>
<dbReference type="InterPro" id="IPR009288">
    <property type="entry name" value="AIG2-like_dom"/>
</dbReference>
<feature type="domain" description="Gamma-glutamylcyclotransferase AIG2-like" evidence="2">
    <location>
        <begin position="150"/>
        <end position="240"/>
    </location>
</feature>
<dbReference type="GeneID" id="36830811"/>
<feature type="domain" description="Gamma-glutamylcyclotransferase AIG2-like" evidence="2">
    <location>
        <begin position="3"/>
        <end position="121"/>
    </location>
</feature>
<dbReference type="GO" id="GO:0005829">
    <property type="term" value="C:cytosol"/>
    <property type="evidence" value="ECO:0007669"/>
    <property type="project" value="TreeGrafter"/>
</dbReference>
<gene>
    <name evidence="3" type="ORF">DFR85_01605</name>
</gene>
<dbReference type="KEGG" id="abri:DFR85_01605"/>
<dbReference type="InterPro" id="IPR036568">
    <property type="entry name" value="GGCT-like_sf"/>
</dbReference>
<dbReference type="Proteomes" id="UP000248044">
    <property type="component" value="Chromosome"/>
</dbReference>
<dbReference type="RefSeq" id="WP_110269384.1">
    <property type="nucleotide sequence ID" value="NZ_CP029289.2"/>
</dbReference>
<sequence>MYLFAYGSLRYGFELNHFLKESRFVGYGFTEGFEMYDLGSYPGVIKGDGIIWGEVYEINDSLLKTLDEVEDYKGKEDDLYIRYKTRVFFDQKRKYYLDGVYLYVYNQDISYRDKIESGDYSAYVGMPRVINYFAYAENTNIKILKERGVRKILKEINAVLPGYSIIFNVKCKYGYCANLKEDPEGKVCGYIYLMIEDDLNSLDKAEEHLIKYFRETVKVLDENGKEYFASAYVSDYKEGQGTPREEYLNAIKEGLRRKWGESCKSSGLT</sequence>
<proteinExistence type="inferred from homology"/>
<dbReference type="OrthoDB" id="100169at2157"/>
<dbReference type="GO" id="GO:0061929">
    <property type="term" value="F:gamma-glutamylaminecyclotransferase activity"/>
    <property type="evidence" value="ECO:0007669"/>
    <property type="project" value="InterPro"/>
</dbReference>
<accession>A0A2U9IBY0</accession>
<keyword evidence="4" id="KW-1185">Reference proteome</keyword>
<dbReference type="SUPFAM" id="SSF110857">
    <property type="entry name" value="Gamma-glutamyl cyclotransferase-like"/>
    <property type="match status" value="2"/>
</dbReference>
<evidence type="ECO:0000313" key="3">
    <source>
        <dbReference type="EMBL" id="AWR93500.1"/>
    </source>
</evidence>
<dbReference type="EMBL" id="CP029289">
    <property type="protein sequence ID" value="AWR93500.1"/>
    <property type="molecule type" value="Genomic_DNA"/>
</dbReference>
<dbReference type="PANTHER" id="PTHR12510">
    <property type="entry name" value="TROPONIN C-AKIN-1 PROTEIN"/>
    <property type="match status" value="1"/>
</dbReference>
<dbReference type="PANTHER" id="PTHR12510:SF4">
    <property type="entry name" value="GAMMA-GLUTAMYLAMINECYCLOTRANSFERASE"/>
    <property type="match status" value="1"/>
</dbReference>
<dbReference type="InterPro" id="IPR039126">
    <property type="entry name" value="GGACT"/>
</dbReference>